<accession>A0ACC2JHJ4</accession>
<evidence type="ECO:0000313" key="2">
    <source>
        <dbReference type="Proteomes" id="UP001153332"/>
    </source>
</evidence>
<reference evidence="1" key="1">
    <citation type="submission" date="2022-12" db="EMBL/GenBank/DDBJ databases">
        <title>Genome Sequence of Lasiodiplodia mahajangana.</title>
        <authorList>
            <person name="Buettner E."/>
        </authorList>
    </citation>
    <scope>NUCLEOTIDE SEQUENCE</scope>
    <source>
        <strain evidence="1">VT137</strain>
    </source>
</reference>
<proteinExistence type="predicted"/>
<dbReference type="EMBL" id="JAPUUL010001631">
    <property type="protein sequence ID" value="KAJ8126934.1"/>
    <property type="molecule type" value="Genomic_DNA"/>
</dbReference>
<gene>
    <name evidence="1" type="ORF">O1611_g6705</name>
</gene>
<organism evidence="1 2">
    <name type="scientific">Lasiodiplodia mahajangana</name>
    <dbReference type="NCBI Taxonomy" id="1108764"/>
    <lineage>
        <taxon>Eukaryota</taxon>
        <taxon>Fungi</taxon>
        <taxon>Dikarya</taxon>
        <taxon>Ascomycota</taxon>
        <taxon>Pezizomycotina</taxon>
        <taxon>Dothideomycetes</taxon>
        <taxon>Dothideomycetes incertae sedis</taxon>
        <taxon>Botryosphaeriales</taxon>
        <taxon>Botryosphaeriaceae</taxon>
        <taxon>Lasiodiplodia</taxon>
    </lineage>
</organism>
<comment type="caution">
    <text evidence="1">The sequence shown here is derived from an EMBL/GenBank/DDBJ whole genome shotgun (WGS) entry which is preliminary data.</text>
</comment>
<protein>
    <submittedName>
        <fullName evidence="1">Uncharacterized protein</fullName>
    </submittedName>
</protein>
<sequence>MSWPRSLCFSELEQGMTDYAATYPTNFAADERVKNFISAFYAISDNPSRNDEWVDCFAPDALLVMGDKRARGIDDIRELRESMWEKVKSRKHKLEKVYRSAFEQSKPESEWKFEYMLHGLVDLELKSAEKVAGQWAARAALTNHEGRLKYTLYQVYLHTSPA</sequence>
<evidence type="ECO:0000313" key="1">
    <source>
        <dbReference type="EMBL" id="KAJ8126934.1"/>
    </source>
</evidence>
<keyword evidence="2" id="KW-1185">Reference proteome</keyword>
<dbReference type="Proteomes" id="UP001153332">
    <property type="component" value="Unassembled WGS sequence"/>
</dbReference>
<name>A0ACC2JHJ4_9PEZI</name>